<proteinExistence type="predicted"/>
<keyword evidence="1" id="KW-0472">Membrane</keyword>
<accession>A0ABM4BV09</accession>
<reference evidence="4" key="1">
    <citation type="submission" date="2025-08" db="UniProtKB">
        <authorList>
            <consortium name="RefSeq"/>
        </authorList>
    </citation>
    <scope>IDENTIFICATION</scope>
</reference>
<dbReference type="Pfam" id="PF20700">
    <property type="entry name" value="Mutator"/>
    <property type="match status" value="3"/>
</dbReference>
<dbReference type="Proteomes" id="UP001652625">
    <property type="component" value="Chromosome 05"/>
</dbReference>
<organism evidence="3 4">
    <name type="scientific">Hydra vulgaris</name>
    <name type="common">Hydra</name>
    <name type="synonym">Hydra attenuata</name>
    <dbReference type="NCBI Taxonomy" id="6087"/>
    <lineage>
        <taxon>Eukaryota</taxon>
        <taxon>Metazoa</taxon>
        <taxon>Cnidaria</taxon>
        <taxon>Hydrozoa</taxon>
        <taxon>Hydroidolina</taxon>
        <taxon>Anthoathecata</taxon>
        <taxon>Aplanulata</taxon>
        <taxon>Hydridae</taxon>
        <taxon>Hydra</taxon>
    </lineage>
</organism>
<name>A0ABM4BV09_HYDVU</name>
<evidence type="ECO:0000259" key="2">
    <source>
        <dbReference type="Pfam" id="PF20700"/>
    </source>
</evidence>
<evidence type="ECO:0000313" key="4">
    <source>
        <dbReference type="RefSeq" id="XP_065653021.1"/>
    </source>
</evidence>
<keyword evidence="1" id="KW-0812">Transmembrane</keyword>
<feature type="domain" description="Mutator-like transposase" evidence="2">
    <location>
        <begin position="315"/>
        <end position="390"/>
    </location>
</feature>
<dbReference type="RefSeq" id="XP_065653021.1">
    <property type="nucleotide sequence ID" value="XM_065796949.1"/>
</dbReference>
<sequence length="470" mass="53507">MTKACRVKQRTKNNKRKKIFNVKKKLVVNNVDMDVNMESNNVDMNINVTTSVADVNINIEKPVDFNFINSNELCASAKKIKKISSSRPKLSSNIVTGYRFIDLEILNSVISTLICPVCMSSKLFLSENENKRKCLASCLYVNCCVCDYSREFYTSTLNIQKSFDINTRAVYAMRSCGQGYSGFSRFVSLMDMPKPMTANNYNKIVIKLTNAVKSVAEDTMMDAAQELKDLKSNLVLNSIPDHVPNIVDVAVSCDGTWQRRGYSSNSGVVSVISMETGKVIDVEAMNKLSIQFICFFRFAYMHIYYMLICINMFVCKACFHKEHLKKENPLAYEKWHDKHKCAFNYQGLPGGMEPEGARRIWSRSIEKHNLRYTDFYGDGDSKGYDAVKNVYQEKGLGGRGKLTDTTIDRLQNYYGIAIRQNKNNLNAMKSAVRATLYHVASSKNENLHFPHCPEGSDSWCRYNRDKANHT</sequence>
<feature type="transmembrane region" description="Helical" evidence="1">
    <location>
        <begin position="298"/>
        <end position="319"/>
    </location>
</feature>
<gene>
    <name evidence="4" type="primary">LOC136080332</name>
</gene>
<feature type="domain" description="Mutator-like transposase" evidence="2">
    <location>
        <begin position="97"/>
        <end position="288"/>
    </location>
</feature>
<evidence type="ECO:0000313" key="3">
    <source>
        <dbReference type="Proteomes" id="UP001652625"/>
    </source>
</evidence>
<feature type="domain" description="Mutator-like transposase" evidence="2">
    <location>
        <begin position="397"/>
        <end position="460"/>
    </location>
</feature>
<keyword evidence="3" id="KW-1185">Reference proteome</keyword>
<evidence type="ECO:0000256" key="1">
    <source>
        <dbReference type="SAM" id="Phobius"/>
    </source>
</evidence>
<keyword evidence="1" id="KW-1133">Transmembrane helix</keyword>
<dbReference type="GeneID" id="136080332"/>
<protein>
    <submittedName>
        <fullName evidence="4">Uncharacterized protein LOC136080332</fullName>
    </submittedName>
</protein>
<dbReference type="InterPro" id="IPR049012">
    <property type="entry name" value="Mutator_transp_dom"/>
</dbReference>